<evidence type="ECO:0000256" key="1">
    <source>
        <dbReference type="SAM" id="Phobius"/>
    </source>
</evidence>
<keyword evidence="4" id="KW-1185">Reference proteome</keyword>
<evidence type="ECO:0000256" key="2">
    <source>
        <dbReference type="SAM" id="SignalP"/>
    </source>
</evidence>
<feature type="transmembrane region" description="Helical" evidence="1">
    <location>
        <begin position="303"/>
        <end position="326"/>
    </location>
</feature>
<accession>A0A4R2LJJ5</accession>
<feature type="transmembrane region" description="Helical" evidence="1">
    <location>
        <begin position="94"/>
        <end position="113"/>
    </location>
</feature>
<dbReference type="OrthoDB" id="1706761at2"/>
<keyword evidence="2" id="KW-0732">Signal</keyword>
<dbReference type="EMBL" id="SLXA01000001">
    <property type="protein sequence ID" value="TCO86595.1"/>
    <property type="molecule type" value="Genomic_DNA"/>
</dbReference>
<keyword evidence="1" id="KW-1133">Transmembrane helix</keyword>
<feature type="transmembrane region" description="Helical" evidence="1">
    <location>
        <begin position="235"/>
        <end position="258"/>
    </location>
</feature>
<dbReference type="Proteomes" id="UP000295711">
    <property type="component" value="Unassembled WGS sequence"/>
</dbReference>
<protein>
    <submittedName>
        <fullName evidence="3">Stage III sporulation protein AE</fullName>
    </submittedName>
</protein>
<organism evidence="3 4">
    <name type="scientific">Frisingicoccus caecimuris</name>
    <dbReference type="NCBI Taxonomy" id="1796636"/>
    <lineage>
        <taxon>Bacteria</taxon>
        <taxon>Bacillati</taxon>
        <taxon>Bacillota</taxon>
        <taxon>Clostridia</taxon>
        <taxon>Lachnospirales</taxon>
        <taxon>Lachnospiraceae</taxon>
        <taxon>Frisingicoccus</taxon>
    </lineage>
</organism>
<name>A0A4R2LJJ5_9FIRM</name>
<keyword evidence="1" id="KW-0472">Membrane</keyword>
<sequence>MMGQIKTGLSRWMAVLALCLWFFGGAAVLAAEDDTLDYGQIQEAMDEMLPESVDISFSELVGQLVGGDIQGVVEKLKDYLLDQLFYEIKSNKAILVQMLGIVFISAVFTNFSMAFSKTFVAETGFYLTYMVLFSLLLTSFMTAGEMASELMGNMLKFMSALVPVFCLSVTLTGNIQTGIWYQQAMVTGITLTEWLVSRFIFTLIHMYVLISLVNQLSKEDALSKCADLMKTIAGWSLKTVLGVILGLNFIQSLIMPAFDSLKNGWAARVTSAVPGVGDAMGAAMQTVLGSAVLIKNGVGTAGLIVLAVLFLIPAVKLAAIVLMYQVTQAIVQPVADKRMLACLHSVAEGVLLILKVQGTVFILFFLSMAMMTAASGAVFGG</sequence>
<dbReference type="Pfam" id="PF09546">
    <property type="entry name" value="Spore_III_AE"/>
    <property type="match status" value="1"/>
</dbReference>
<feature type="chain" id="PRO_5039678870" evidence="2">
    <location>
        <begin position="31"/>
        <end position="381"/>
    </location>
</feature>
<comment type="caution">
    <text evidence="3">The sequence shown here is derived from an EMBL/GenBank/DDBJ whole genome shotgun (WGS) entry which is preliminary data.</text>
</comment>
<feature type="signal peptide" evidence="2">
    <location>
        <begin position="1"/>
        <end position="30"/>
    </location>
</feature>
<feature type="transmembrane region" description="Helical" evidence="1">
    <location>
        <begin position="195"/>
        <end position="214"/>
    </location>
</feature>
<evidence type="ECO:0000313" key="4">
    <source>
        <dbReference type="Proteomes" id="UP000295711"/>
    </source>
</evidence>
<feature type="transmembrane region" description="Helical" evidence="1">
    <location>
        <begin position="360"/>
        <end position="380"/>
    </location>
</feature>
<reference evidence="3 4" key="1">
    <citation type="submission" date="2019-03" db="EMBL/GenBank/DDBJ databases">
        <title>Genomic Encyclopedia of Type Strains, Phase IV (KMG-IV): sequencing the most valuable type-strain genomes for metagenomic binning, comparative biology and taxonomic classification.</title>
        <authorList>
            <person name="Goeker M."/>
        </authorList>
    </citation>
    <scope>NUCLEOTIDE SEQUENCE [LARGE SCALE GENOMIC DNA]</scope>
    <source>
        <strain evidence="3 4">DSM 28559</strain>
    </source>
</reference>
<dbReference type="AlphaFoldDB" id="A0A4R2LJJ5"/>
<keyword evidence="1" id="KW-0812">Transmembrane</keyword>
<proteinExistence type="predicted"/>
<gene>
    <name evidence="3" type="ORF">EV212_101388</name>
</gene>
<feature type="transmembrane region" description="Helical" evidence="1">
    <location>
        <begin position="125"/>
        <end position="143"/>
    </location>
</feature>
<feature type="transmembrane region" description="Helical" evidence="1">
    <location>
        <begin position="155"/>
        <end position="175"/>
    </location>
</feature>
<evidence type="ECO:0000313" key="3">
    <source>
        <dbReference type="EMBL" id="TCO86595.1"/>
    </source>
</evidence>
<dbReference type="InterPro" id="IPR014194">
    <property type="entry name" value="Spore_III_AE"/>
</dbReference>